<reference evidence="2 3" key="1">
    <citation type="submission" date="2019-10" db="EMBL/GenBank/DDBJ databases">
        <authorList>
            <person name="Palmer J.M."/>
        </authorList>
    </citation>
    <scope>NUCLEOTIDE SEQUENCE [LARGE SCALE GENOMIC DNA]</scope>
    <source>
        <strain evidence="2 3">TWF694</strain>
    </source>
</reference>
<accession>A0AAV9X022</accession>
<evidence type="ECO:0000313" key="3">
    <source>
        <dbReference type="Proteomes" id="UP001365542"/>
    </source>
</evidence>
<comment type="caution">
    <text evidence="2">The sequence shown here is derived from an EMBL/GenBank/DDBJ whole genome shotgun (WGS) entry which is preliminary data.</text>
</comment>
<keyword evidence="3" id="KW-1185">Reference proteome</keyword>
<proteinExistence type="predicted"/>
<dbReference type="EMBL" id="JAVHJO010000012">
    <property type="protein sequence ID" value="KAK6531734.1"/>
    <property type="molecule type" value="Genomic_DNA"/>
</dbReference>
<protein>
    <submittedName>
        <fullName evidence="2">Uncharacterized protein</fullName>
    </submittedName>
</protein>
<dbReference type="AlphaFoldDB" id="A0AAV9X022"/>
<organism evidence="2 3">
    <name type="scientific">Orbilia ellipsospora</name>
    <dbReference type="NCBI Taxonomy" id="2528407"/>
    <lineage>
        <taxon>Eukaryota</taxon>
        <taxon>Fungi</taxon>
        <taxon>Dikarya</taxon>
        <taxon>Ascomycota</taxon>
        <taxon>Pezizomycotina</taxon>
        <taxon>Orbiliomycetes</taxon>
        <taxon>Orbiliales</taxon>
        <taxon>Orbiliaceae</taxon>
        <taxon>Orbilia</taxon>
    </lineage>
</organism>
<name>A0AAV9X022_9PEZI</name>
<sequence length="125" mass="14085">MVLLEIALIVGGVIFFKNRKKRAQERAAREAWYASGRNQYNQPPPPLPYDQVPQSPRHKHPAVYGSNAASPQPQPQPYPPIMAPPNNDPYQRYEGPPPSYASLRPQDAALGYERQDTYGTSGKRR</sequence>
<feature type="compositionally biased region" description="Pro residues" evidence="1">
    <location>
        <begin position="72"/>
        <end position="87"/>
    </location>
</feature>
<evidence type="ECO:0000313" key="2">
    <source>
        <dbReference type="EMBL" id="KAK6531734.1"/>
    </source>
</evidence>
<dbReference type="Proteomes" id="UP001365542">
    <property type="component" value="Unassembled WGS sequence"/>
</dbReference>
<evidence type="ECO:0000256" key="1">
    <source>
        <dbReference type="SAM" id="MobiDB-lite"/>
    </source>
</evidence>
<feature type="region of interest" description="Disordered" evidence="1">
    <location>
        <begin position="26"/>
        <end position="125"/>
    </location>
</feature>
<gene>
    <name evidence="2" type="ORF">TWF694_002909</name>
</gene>